<evidence type="ECO:0000313" key="2">
    <source>
        <dbReference type="Proteomes" id="UP000805649"/>
    </source>
</evidence>
<comment type="caution">
    <text evidence="1">The sequence shown here is derived from an EMBL/GenBank/DDBJ whole genome shotgun (WGS) entry which is preliminary data.</text>
</comment>
<gene>
    <name evidence="1" type="ORF">CTRU02_208524</name>
</gene>
<keyword evidence="2" id="KW-1185">Reference proteome</keyword>
<proteinExistence type="predicted"/>
<accession>A0ACC3YWQ4</accession>
<name>A0ACC3YWQ4_COLTU</name>
<sequence>MLIMNENNIPLDEAKRIAYAYFSKYEEELNPRSADNMDFIVEADNLRGTPSNPGLHAALMEHRAKSIQGFSKIILGLEKALLNFCHAEYDSYMFVHKDKLIENSERVASEAVEKAREHRAAMNQIMDAIKAEYPAAQGSRGSM</sequence>
<reference evidence="1 2" key="1">
    <citation type="journal article" date="2020" name="Phytopathology">
        <title>Genome Sequence Resources of Colletotrichum truncatum, C. plurivorum, C. musicola, and C. sojae: Four Species Pathogenic to Soybean (Glycine max).</title>
        <authorList>
            <person name="Rogerio F."/>
            <person name="Boufleur T.R."/>
            <person name="Ciampi-Guillardi M."/>
            <person name="Sukno S.A."/>
            <person name="Thon M.R."/>
            <person name="Massola Junior N.S."/>
            <person name="Baroncelli R."/>
        </authorList>
    </citation>
    <scope>NUCLEOTIDE SEQUENCE [LARGE SCALE GENOMIC DNA]</scope>
    <source>
        <strain evidence="1 2">CMES1059</strain>
    </source>
</reference>
<protein>
    <submittedName>
        <fullName evidence="1">Uncharacterized protein</fullName>
    </submittedName>
</protein>
<dbReference type="Proteomes" id="UP000805649">
    <property type="component" value="Unassembled WGS sequence"/>
</dbReference>
<dbReference type="EMBL" id="VUJX02000005">
    <property type="protein sequence ID" value="KAL0936309.1"/>
    <property type="molecule type" value="Genomic_DNA"/>
</dbReference>
<evidence type="ECO:0000313" key="1">
    <source>
        <dbReference type="EMBL" id="KAL0936309.1"/>
    </source>
</evidence>
<organism evidence="1 2">
    <name type="scientific">Colletotrichum truncatum</name>
    <name type="common">Anthracnose fungus</name>
    <name type="synonym">Colletotrichum capsici</name>
    <dbReference type="NCBI Taxonomy" id="5467"/>
    <lineage>
        <taxon>Eukaryota</taxon>
        <taxon>Fungi</taxon>
        <taxon>Dikarya</taxon>
        <taxon>Ascomycota</taxon>
        <taxon>Pezizomycotina</taxon>
        <taxon>Sordariomycetes</taxon>
        <taxon>Hypocreomycetidae</taxon>
        <taxon>Glomerellales</taxon>
        <taxon>Glomerellaceae</taxon>
        <taxon>Colletotrichum</taxon>
        <taxon>Colletotrichum truncatum species complex</taxon>
    </lineage>
</organism>